<feature type="domain" description="Rax2-like C-terminal" evidence="3">
    <location>
        <begin position="904"/>
        <end position="1149"/>
    </location>
</feature>
<keyword evidence="2" id="KW-0732">Signal</keyword>
<name>A0A9P7YM65_9HELO</name>
<sequence length="1233" mass="127647">MRFSSLWSSSGELPPLLRVGLILAAISPVSHAININPIPPANLDFSKLGSVGLAGDFSGISLYEFEGQNQNGFSTNGSASILTRLPNGAFVTLAAADAGIEAMCSFVLKDGSTQGVVVGGNFTSLGGMESPGAALIDPNTSKVTALTGISGQVYSLLCDPSTNSVYVGGNFRAANSTNAIVWVGGGVGWTNLPFQGFNGQVSSITKASNGNIVFGGNFTGLGNATGPSNPDQQIVNISGANITSTSSTATTGFSDPMNIICKTGGVDDAGNTWLLADNTPGAWKASFGFGFQPTKLRLYNTHLDGRGTKTWRFTAQPINGIMNFTYVDPSTGQNASCSSECPLSSNSSLQFQDFHFVNRVGMDEFQIDISAFYGSGGGLNGIELFEDDIFAYAINDFNEPTCSSVQVSSNATSTGSWRVTPSGQSVSQYLTATINSSTTQNVVFMPDIKQSGNYSINMYTPGCRQDNSCVTRGEVNVTGVMESSGAGFTNRSLFQTNDFDKYDQIFFGYVDATSSSFRPTVTLSPATGQNIPNLSVVAQRVEFILTNPNSTGGLKDIFEYNPQQAVITTSDFANSTFDKAGNSIETGPGVKSFATSGNTTFVAGDFTAVGFRNIFSITDSGVTPLPGGSLNGAVATTFLNGTSLYVGGNFTNTNTSTATGLNNVAVYDTSKNAWAALGAGVNGAVKDIVPLQLNVSANKPETVITLTGNFNQLLAFGSNKTVTVTGFAVWVPSRGNWLQNLDAVTIGVDGQLTASVDLPGGGSLFAGTLSSSQLNTNGVVQVESSSSLTPFPVRIQPQQAQPSTAIAKREASSQNGTGVIAGLFYGNGGRNVTVLGGHFTATGSNGSDVHNLVFINATSANAVTGIGSQIASDSTFHSLALQDDTLWAGGAVTGTVNNGEVNGLLSYNLATSAFGTQPPALSGSNVAVNSISVRPNTADIYAGGSFESAGSLQCPGVCVFSTTTAQWVRPGSNLAGLANTMKWGSTDSLVAGGALTLNGANASLVTYDAKAQNWTAFDGSSVLPGPVTTMEGANRDLTQLWVAGSATNGSAFIMKYDGSTWNSVGNTLGSGSQIRGLKLFDLTTNHASSALMDASRVLLITGSLNLPGFGNASAVLFNGTAFQPYALTNSNSNTGGSLSQFFSAKEMSFPTGGGRIAVGLIVLIALACSLGIIFLMVVAGVIAERIRRKREGYMPAPTSAYDRNSGMARIPPEQLFGSLGQGRSGVEMQSTRI</sequence>
<dbReference type="PANTHER" id="PTHR31778">
    <property type="entry name" value="BUD SITE SELECTION PROTEIN RAX2"/>
    <property type="match status" value="1"/>
</dbReference>
<proteinExistence type="predicted"/>
<evidence type="ECO:0000259" key="4">
    <source>
        <dbReference type="Pfam" id="PF20842"/>
    </source>
</evidence>
<comment type="caution">
    <text evidence="6">The sequence shown here is derived from an EMBL/GenBank/DDBJ whole genome shotgun (WGS) entry which is preliminary data.</text>
</comment>
<dbReference type="Pfam" id="PF20842">
    <property type="entry name" value="Rax2_2"/>
    <property type="match status" value="1"/>
</dbReference>
<dbReference type="InterPro" id="IPR024982">
    <property type="entry name" value="Rax2-like_C"/>
</dbReference>
<evidence type="ECO:0000259" key="5">
    <source>
        <dbReference type="Pfam" id="PF20843"/>
    </source>
</evidence>
<accession>A0A9P7YM65</accession>
<organism evidence="6 7">
    <name type="scientific">Amylocarpus encephaloides</name>
    <dbReference type="NCBI Taxonomy" id="45428"/>
    <lineage>
        <taxon>Eukaryota</taxon>
        <taxon>Fungi</taxon>
        <taxon>Dikarya</taxon>
        <taxon>Ascomycota</taxon>
        <taxon>Pezizomycotina</taxon>
        <taxon>Leotiomycetes</taxon>
        <taxon>Helotiales</taxon>
        <taxon>Helotiales incertae sedis</taxon>
        <taxon>Amylocarpus</taxon>
    </lineage>
</organism>
<feature type="domain" description="Rax2-like second" evidence="4">
    <location>
        <begin position="230"/>
        <end position="379"/>
    </location>
</feature>
<keyword evidence="1" id="KW-0812">Transmembrane</keyword>
<dbReference type="GO" id="GO:1902929">
    <property type="term" value="C:plasma membrane of growing cell tip"/>
    <property type="evidence" value="ECO:0007669"/>
    <property type="project" value="TreeGrafter"/>
</dbReference>
<protein>
    <submittedName>
        <fullName evidence="6">Cortical protein marker for cell polarity-domain-containing protein</fullName>
    </submittedName>
</protein>
<dbReference type="AlphaFoldDB" id="A0A9P7YM65"/>
<dbReference type="SUPFAM" id="SSF50965">
    <property type="entry name" value="Galactose oxidase, central domain"/>
    <property type="match status" value="2"/>
</dbReference>
<evidence type="ECO:0000259" key="3">
    <source>
        <dbReference type="Pfam" id="PF12768"/>
    </source>
</evidence>
<dbReference type="PANTHER" id="PTHR31778:SF2">
    <property type="entry name" value="BUD SITE SELECTION PROTEIN RAX2"/>
    <property type="match status" value="1"/>
</dbReference>
<feature type="chain" id="PRO_5040487118" evidence="2">
    <location>
        <begin position="33"/>
        <end position="1233"/>
    </location>
</feature>
<feature type="transmembrane region" description="Helical" evidence="1">
    <location>
        <begin position="1156"/>
        <end position="1183"/>
    </location>
</feature>
<dbReference type="EMBL" id="MU251410">
    <property type="protein sequence ID" value="KAG9236318.1"/>
    <property type="molecule type" value="Genomic_DNA"/>
</dbReference>
<dbReference type="Pfam" id="PF20843">
    <property type="entry name" value="Rax2_3"/>
    <property type="match status" value="1"/>
</dbReference>
<evidence type="ECO:0000313" key="6">
    <source>
        <dbReference type="EMBL" id="KAG9236318.1"/>
    </source>
</evidence>
<dbReference type="InterPro" id="IPR011043">
    <property type="entry name" value="Gal_Oxase/kelch_b-propeller"/>
</dbReference>
<dbReference type="InterPro" id="IPR048266">
    <property type="entry name" value="Rax2-like_second"/>
</dbReference>
<evidence type="ECO:0000256" key="2">
    <source>
        <dbReference type="SAM" id="SignalP"/>
    </source>
</evidence>
<evidence type="ECO:0000313" key="7">
    <source>
        <dbReference type="Proteomes" id="UP000824998"/>
    </source>
</evidence>
<dbReference type="Pfam" id="PF12768">
    <property type="entry name" value="Rax2"/>
    <property type="match status" value="1"/>
</dbReference>
<keyword evidence="7" id="KW-1185">Reference proteome</keyword>
<feature type="domain" description="Rax2-like third" evidence="5">
    <location>
        <begin position="390"/>
        <end position="545"/>
    </location>
</feature>
<gene>
    <name evidence="6" type="ORF">BJ875DRAFT_234427</name>
</gene>
<dbReference type="InterPro" id="IPR048265">
    <property type="entry name" value="Rax2-like_third"/>
</dbReference>
<reference evidence="6" key="1">
    <citation type="journal article" date="2021" name="IMA Fungus">
        <title>Genomic characterization of three marine fungi, including Emericellopsis atlantica sp. nov. with signatures of a generalist lifestyle and marine biomass degradation.</title>
        <authorList>
            <person name="Hagestad O.C."/>
            <person name="Hou L."/>
            <person name="Andersen J.H."/>
            <person name="Hansen E.H."/>
            <person name="Altermark B."/>
            <person name="Li C."/>
            <person name="Kuhnert E."/>
            <person name="Cox R.J."/>
            <person name="Crous P.W."/>
            <person name="Spatafora J.W."/>
            <person name="Lail K."/>
            <person name="Amirebrahimi M."/>
            <person name="Lipzen A."/>
            <person name="Pangilinan J."/>
            <person name="Andreopoulos W."/>
            <person name="Hayes R.D."/>
            <person name="Ng V."/>
            <person name="Grigoriev I.V."/>
            <person name="Jackson S.A."/>
            <person name="Sutton T.D.S."/>
            <person name="Dobson A.D.W."/>
            <person name="Rama T."/>
        </authorList>
    </citation>
    <scope>NUCLEOTIDE SEQUENCE</scope>
    <source>
        <strain evidence="6">TRa018bII</strain>
    </source>
</reference>
<dbReference type="Proteomes" id="UP000824998">
    <property type="component" value="Unassembled WGS sequence"/>
</dbReference>
<dbReference type="OrthoDB" id="2503993at2759"/>
<feature type="signal peptide" evidence="2">
    <location>
        <begin position="1"/>
        <end position="32"/>
    </location>
</feature>
<keyword evidence="1" id="KW-1133">Transmembrane helix</keyword>
<keyword evidence="1" id="KW-0472">Membrane</keyword>
<evidence type="ECO:0000256" key="1">
    <source>
        <dbReference type="SAM" id="Phobius"/>
    </source>
</evidence>